<dbReference type="AlphaFoldDB" id="A0A067QEN7"/>
<proteinExistence type="predicted"/>
<dbReference type="HOGENOM" id="CLU_842152_0_0_1"/>
<keyword evidence="3" id="KW-1185">Reference proteome</keyword>
<feature type="compositionally biased region" description="Basic and acidic residues" evidence="1">
    <location>
        <begin position="128"/>
        <end position="139"/>
    </location>
</feature>
<name>A0A067QEN7_9AGAM</name>
<dbReference type="EMBL" id="KL197712">
    <property type="protein sequence ID" value="KDQ61942.1"/>
    <property type="molecule type" value="Genomic_DNA"/>
</dbReference>
<organism evidence="2 3">
    <name type="scientific">Jaapia argillacea MUCL 33604</name>
    <dbReference type="NCBI Taxonomy" id="933084"/>
    <lineage>
        <taxon>Eukaryota</taxon>
        <taxon>Fungi</taxon>
        <taxon>Dikarya</taxon>
        <taxon>Basidiomycota</taxon>
        <taxon>Agaricomycotina</taxon>
        <taxon>Agaricomycetes</taxon>
        <taxon>Agaricomycetidae</taxon>
        <taxon>Jaapiales</taxon>
        <taxon>Jaapiaceae</taxon>
        <taxon>Jaapia</taxon>
    </lineage>
</organism>
<dbReference type="Proteomes" id="UP000027265">
    <property type="component" value="Unassembled WGS sequence"/>
</dbReference>
<evidence type="ECO:0000313" key="3">
    <source>
        <dbReference type="Proteomes" id="UP000027265"/>
    </source>
</evidence>
<feature type="region of interest" description="Disordered" evidence="1">
    <location>
        <begin position="86"/>
        <end position="196"/>
    </location>
</feature>
<sequence length="330" mass="36138">MAAWRKLGEEDWKAAMDDFWIHRLARVEVYGTERSVSVASMNISHVELTEAQQEARTRFRERARDVLDSMKSPSADLLSHMSLVPNSLSRTAPTPDLLSRMEPPPDLLSRMSMPAALPSLPQKRSRLRYNDLEDVPRGDPDDDAMSWKQASYADESELPAPKRRKIDSPLPPARSRGSVKSFRGQRGRRTSYATSLSRMSVDVAPASNATGLDRVAERPATLSALTHSNYGGLVEMRSPGPSRVSNADHTSPRRLTEHSVSPSVRYDDSLLASGPLQSISTHATTPSPPHNDITIPSVDAPEGPMGQPSSDSPTQSPKMLRIRGAASSTP</sequence>
<dbReference type="InParanoid" id="A0A067QEN7"/>
<accession>A0A067QEN7</accession>
<feature type="compositionally biased region" description="Polar residues" evidence="1">
    <location>
        <begin position="307"/>
        <end position="317"/>
    </location>
</feature>
<feature type="compositionally biased region" description="Polar residues" evidence="1">
    <location>
        <begin position="275"/>
        <end position="285"/>
    </location>
</feature>
<evidence type="ECO:0000313" key="2">
    <source>
        <dbReference type="EMBL" id="KDQ61942.1"/>
    </source>
</evidence>
<feature type="region of interest" description="Disordered" evidence="1">
    <location>
        <begin position="231"/>
        <end position="330"/>
    </location>
</feature>
<gene>
    <name evidence="2" type="ORF">JAAARDRAFT_527232</name>
</gene>
<reference evidence="3" key="1">
    <citation type="journal article" date="2014" name="Proc. Natl. Acad. Sci. U.S.A.">
        <title>Extensive sampling of basidiomycete genomes demonstrates inadequacy of the white-rot/brown-rot paradigm for wood decay fungi.</title>
        <authorList>
            <person name="Riley R."/>
            <person name="Salamov A.A."/>
            <person name="Brown D.W."/>
            <person name="Nagy L.G."/>
            <person name="Floudas D."/>
            <person name="Held B.W."/>
            <person name="Levasseur A."/>
            <person name="Lombard V."/>
            <person name="Morin E."/>
            <person name="Otillar R."/>
            <person name="Lindquist E.A."/>
            <person name="Sun H."/>
            <person name="LaButti K.M."/>
            <person name="Schmutz J."/>
            <person name="Jabbour D."/>
            <person name="Luo H."/>
            <person name="Baker S.E."/>
            <person name="Pisabarro A.G."/>
            <person name="Walton J.D."/>
            <person name="Blanchette R.A."/>
            <person name="Henrissat B."/>
            <person name="Martin F."/>
            <person name="Cullen D."/>
            <person name="Hibbett D.S."/>
            <person name="Grigoriev I.V."/>
        </authorList>
    </citation>
    <scope>NUCLEOTIDE SEQUENCE [LARGE SCALE GENOMIC DNA]</scope>
    <source>
        <strain evidence="3">MUCL 33604</strain>
    </source>
</reference>
<protein>
    <submittedName>
        <fullName evidence="2">Uncharacterized protein</fullName>
    </submittedName>
</protein>
<evidence type="ECO:0000256" key="1">
    <source>
        <dbReference type="SAM" id="MobiDB-lite"/>
    </source>
</evidence>